<protein>
    <submittedName>
        <fullName evidence="2">DUF4138 domain-containing protein</fullName>
    </submittedName>
</protein>
<evidence type="ECO:0000313" key="3">
    <source>
        <dbReference type="Proteomes" id="UP000266441"/>
    </source>
</evidence>
<gene>
    <name evidence="2" type="ORF">D1164_01585</name>
</gene>
<dbReference type="AlphaFoldDB" id="A0A399D6P9"/>
<dbReference type="InterPro" id="IPR022298">
    <property type="entry name" value="Conjug_transposon_TraN"/>
</dbReference>
<accession>A0A399D6P9</accession>
<feature type="signal peptide" evidence="1">
    <location>
        <begin position="1"/>
        <end position="18"/>
    </location>
</feature>
<reference evidence="2 3" key="1">
    <citation type="journal article" date="2015" name="Int. J. Syst. Evol. Microbiol.">
        <title>Mariniphaga sediminis sp. nov., isolated from coastal sediment.</title>
        <authorList>
            <person name="Wang F.Q."/>
            <person name="Shen Q.Y."/>
            <person name="Chen G.J."/>
            <person name="Du Z.J."/>
        </authorList>
    </citation>
    <scope>NUCLEOTIDE SEQUENCE [LARGE SCALE GENOMIC DNA]</scope>
    <source>
        <strain evidence="2 3">SY21</strain>
    </source>
</reference>
<keyword evidence="1" id="KW-0732">Signal</keyword>
<dbReference type="EMBL" id="QWET01000001">
    <property type="protein sequence ID" value="RIH67146.1"/>
    <property type="molecule type" value="Genomic_DNA"/>
</dbReference>
<sequence length="266" mass="30415">MKFFIVSILISFQLSLVAQNGILVNETKATHIICPERVSYLQAGDHSRILSEVVPEHPSLIRVKAVEPFDGESSLTLVSAGRMYSLFVSYGDTGPIEYNLKSFYGEKTGLSAAGPVPEYILKELCRQMLFRQGRHIRNRKTKKDGIVLRLEKTGLNNDLLFFQISITNQTNTGYRLEGFNWWIDDKRQMKAVNVQEYQIFPEFQYYGITSIPPETTLREVFVLPKLTIPGKRILRIEMLEQALGNTGRKLSLEIKSRDILKAKKLK</sequence>
<evidence type="ECO:0000313" key="2">
    <source>
        <dbReference type="EMBL" id="RIH67146.1"/>
    </source>
</evidence>
<dbReference type="OrthoDB" id="1038500at2"/>
<name>A0A399D6P9_9BACT</name>
<dbReference type="Pfam" id="PF13595">
    <property type="entry name" value="DUF4138"/>
    <property type="match status" value="1"/>
</dbReference>
<dbReference type="RefSeq" id="WP_119348170.1">
    <property type="nucleotide sequence ID" value="NZ_QWET01000001.1"/>
</dbReference>
<comment type="caution">
    <text evidence="2">The sequence shown here is derived from an EMBL/GenBank/DDBJ whole genome shotgun (WGS) entry which is preliminary data.</text>
</comment>
<feature type="chain" id="PRO_5017301019" evidence="1">
    <location>
        <begin position="19"/>
        <end position="266"/>
    </location>
</feature>
<proteinExistence type="predicted"/>
<keyword evidence="3" id="KW-1185">Reference proteome</keyword>
<organism evidence="2 3">
    <name type="scientific">Mariniphaga sediminis</name>
    <dbReference type="NCBI Taxonomy" id="1628158"/>
    <lineage>
        <taxon>Bacteria</taxon>
        <taxon>Pseudomonadati</taxon>
        <taxon>Bacteroidota</taxon>
        <taxon>Bacteroidia</taxon>
        <taxon>Marinilabiliales</taxon>
        <taxon>Prolixibacteraceae</taxon>
        <taxon>Mariniphaga</taxon>
    </lineage>
</organism>
<dbReference type="Proteomes" id="UP000266441">
    <property type="component" value="Unassembled WGS sequence"/>
</dbReference>
<evidence type="ECO:0000256" key="1">
    <source>
        <dbReference type="SAM" id="SignalP"/>
    </source>
</evidence>